<sequence length="198" mass="22233">MFSCSYSQLSTSHRSIIIPGTAYPVNGSTYAHIPVATYPSQNCSFRSVSNVFTALSKESLFNKDPTFAKIMAKIMSCKHTCNFVDREPNRIGTTFVPQFVAQLTRLVTTPDVLISEVEQLPKMKMMAEEVAPQKDFQISTDKLIHPIYIGVGDDLLGPAVRKMLRSFSEAGYFGYYVRSIKEAGFLNFWGKMDRTSDQ</sequence>
<keyword evidence="2" id="KW-1185">Reference proteome</keyword>
<comment type="caution">
    <text evidence="1">The sequence shown here is derived from an EMBL/GenBank/DDBJ whole genome shotgun (WGS) entry which is preliminary data.</text>
</comment>
<proteinExistence type="predicted"/>
<protein>
    <submittedName>
        <fullName evidence="1">Uncharacterized protein</fullName>
    </submittedName>
</protein>
<dbReference type="EMBL" id="LNIX01000037">
    <property type="protein sequence ID" value="OXA39655.1"/>
    <property type="molecule type" value="Genomic_DNA"/>
</dbReference>
<dbReference type="Proteomes" id="UP000198287">
    <property type="component" value="Unassembled WGS sequence"/>
</dbReference>
<gene>
    <name evidence="1" type="ORF">Fcan01_25452</name>
</gene>
<dbReference type="AlphaFoldDB" id="A0A226D247"/>
<name>A0A226D247_FOLCA</name>
<accession>A0A226D247</accession>
<organism evidence="1 2">
    <name type="scientific">Folsomia candida</name>
    <name type="common">Springtail</name>
    <dbReference type="NCBI Taxonomy" id="158441"/>
    <lineage>
        <taxon>Eukaryota</taxon>
        <taxon>Metazoa</taxon>
        <taxon>Ecdysozoa</taxon>
        <taxon>Arthropoda</taxon>
        <taxon>Hexapoda</taxon>
        <taxon>Collembola</taxon>
        <taxon>Entomobryomorpha</taxon>
        <taxon>Isotomoidea</taxon>
        <taxon>Isotomidae</taxon>
        <taxon>Proisotominae</taxon>
        <taxon>Folsomia</taxon>
    </lineage>
</organism>
<evidence type="ECO:0000313" key="2">
    <source>
        <dbReference type="Proteomes" id="UP000198287"/>
    </source>
</evidence>
<reference evidence="1 2" key="1">
    <citation type="submission" date="2015-12" db="EMBL/GenBank/DDBJ databases">
        <title>The genome of Folsomia candida.</title>
        <authorList>
            <person name="Faddeeva A."/>
            <person name="Derks M.F."/>
            <person name="Anvar Y."/>
            <person name="Smit S."/>
            <person name="Van Straalen N."/>
            <person name="Roelofs D."/>
        </authorList>
    </citation>
    <scope>NUCLEOTIDE SEQUENCE [LARGE SCALE GENOMIC DNA]</scope>
    <source>
        <strain evidence="1 2">VU population</strain>
        <tissue evidence="1">Whole body</tissue>
    </source>
</reference>
<evidence type="ECO:0000313" key="1">
    <source>
        <dbReference type="EMBL" id="OXA39655.1"/>
    </source>
</evidence>